<proteinExistence type="predicted"/>
<feature type="compositionally biased region" description="Polar residues" evidence="1">
    <location>
        <begin position="30"/>
        <end position="45"/>
    </location>
</feature>
<dbReference type="AlphaFoldDB" id="A0A084VV95"/>
<protein>
    <submittedName>
        <fullName evidence="2 3">Uncharacterized protein</fullName>
    </submittedName>
</protein>
<organism evidence="2">
    <name type="scientific">Anopheles sinensis</name>
    <name type="common">Mosquito</name>
    <dbReference type="NCBI Taxonomy" id="74873"/>
    <lineage>
        <taxon>Eukaryota</taxon>
        <taxon>Metazoa</taxon>
        <taxon>Ecdysozoa</taxon>
        <taxon>Arthropoda</taxon>
        <taxon>Hexapoda</taxon>
        <taxon>Insecta</taxon>
        <taxon>Pterygota</taxon>
        <taxon>Neoptera</taxon>
        <taxon>Endopterygota</taxon>
        <taxon>Diptera</taxon>
        <taxon>Nematocera</taxon>
        <taxon>Culicoidea</taxon>
        <taxon>Culicidae</taxon>
        <taxon>Anophelinae</taxon>
        <taxon>Anopheles</taxon>
    </lineage>
</organism>
<name>A0A084VV95_ANOSI</name>
<dbReference type="EMBL" id="KE525157">
    <property type="protein sequence ID" value="KFB41889.1"/>
    <property type="molecule type" value="Genomic_DNA"/>
</dbReference>
<dbReference type="EMBL" id="ATLV01017164">
    <property type="status" value="NOT_ANNOTATED_CDS"/>
    <property type="molecule type" value="Genomic_DNA"/>
</dbReference>
<accession>A0A084VV95</accession>
<evidence type="ECO:0000313" key="3">
    <source>
        <dbReference type="EnsemblMetazoa" id="ASIC009448-PA"/>
    </source>
</evidence>
<evidence type="ECO:0000313" key="2">
    <source>
        <dbReference type="EMBL" id="KFB41889.1"/>
    </source>
</evidence>
<reference evidence="3" key="2">
    <citation type="submission" date="2020-05" db="UniProtKB">
        <authorList>
            <consortium name="EnsemblMetazoa"/>
        </authorList>
    </citation>
    <scope>IDENTIFICATION</scope>
</reference>
<dbReference type="VEuPathDB" id="VectorBase:ASIC009448"/>
<dbReference type="Proteomes" id="UP000030765">
    <property type="component" value="Unassembled WGS sequence"/>
</dbReference>
<evidence type="ECO:0000313" key="4">
    <source>
        <dbReference type="Proteomes" id="UP000030765"/>
    </source>
</evidence>
<feature type="compositionally biased region" description="Basic and acidic residues" evidence="1">
    <location>
        <begin position="46"/>
        <end position="61"/>
    </location>
</feature>
<feature type="compositionally biased region" description="Basic and acidic residues" evidence="1">
    <location>
        <begin position="69"/>
        <end position="104"/>
    </location>
</feature>
<gene>
    <name evidence="2" type="ORF">ZHAS_00009448</name>
</gene>
<keyword evidence="4" id="KW-1185">Reference proteome</keyword>
<feature type="region of interest" description="Disordered" evidence="1">
    <location>
        <begin position="24"/>
        <end position="121"/>
    </location>
</feature>
<dbReference type="EnsemblMetazoa" id="ASIC009448-RA">
    <property type="protein sequence ID" value="ASIC009448-PA"/>
    <property type="gene ID" value="ASIC009448"/>
</dbReference>
<evidence type="ECO:0000256" key="1">
    <source>
        <dbReference type="SAM" id="MobiDB-lite"/>
    </source>
</evidence>
<sequence>MAHHGQLRSDEAGARTHDLLEVLSHRRLNRTQNRTAEHTPMTTSHTDPRWSERRERERDGDGDSGARATPRDARRDEKESKQAPERRERKREREREGRSLETRICDASGTGGRVYTAHGWKSSPRRTRTFLLCTFDCDDDDDG</sequence>
<reference evidence="2 4" key="1">
    <citation type="journal article" date="2014" name="BMC Genomics">
        <title>Genome sequence of Anopheles sinensis provides insight into genetics basis of mosquito competence for malaria parasites.</title>
        <authorList>
            <person name="Zhou D."/>
            <person name="Zhang D."/>
            <person name="Ding G."/>
            <person name="Shi L."/>
            <person name="Hou Q."/>
            <person name="Ye Y."/>
            <person name="Xu Y."/>
            <person name="Zhou H."/>
            <person name="Xiong C."/>
            <person name="Li S."/>
            <person name="Yu J."/>
            <person name="Hong S."/>
            <person name="Yu X."/>
            <person name="Zou P."/>
            <person name="Chen C."/>
            <person name="Chang X."/>
            <person name="Wang W."/>
            <person name="Lv Y."/>
            <person name="Sun Y."/>
            <person name="Ma L."/>
            <person name="Shen B."/>
            <person name="Zhu C."/>
        </authorList>
    </citation>
    <scope>NUCLEOTIDE SEQUENCE [LARGE SCALE GENOMIC DNA]</scope>
</reference>